<gene>
    <name evidence="2" type="ORF">WAZ07_21880</name>
</gene>
<evidence type="ECO:0000259" key="1">
    <source>
        <dbReference type="Pfam" id="PF15542"/>
    </source>
</evidence>
<evidence type="ECO:0000313" key="3">
    <source>
        <dbReference type="Proteomes" id="UP001372526"/>
    </source>
</evidence>
<protein>
    <submittedName>
        <fullName evidence="2">Polymorphic toxin type 50 domain-containing protein</fullName>
    </submittedName>
</protein>
<accession>A0ABU8FMA6</accession>
<dbReference type="PANTHER" id="PTHR34976:SF1">
    <property type="entry name" value="TOXIN BC_0920"/>
    <property type="match status" value="1"/>
</dbReference>
<feature type="domain" description="Bacterial toxin 50" evidence="1">
    <location>
        <begin position="322"/>
        <end position="413"/>
    </location>
</feature>
<reference evidence="2 3" key="1">
    <citation type="submission" date="2024-01" db="EMBL/GenBank/DDBJ databases">
        <title>Seven novel Bacillus-like species.</title>
        <authorList>
            <person name="Liu G."/>
        </authorList>
    </citation>
    <scope>NUCLEOTIDE SEQUENCE [LARGE SCALE GENOMIC DNA]</scope>
    <source>
        <strain evidence="2 3">FJAT-51639</strain>
    </source>
</reference>
<evidence type="ECO:0000313" key="2">
    <source>
        <dbReference type="EMBL" id="MEI4803833.1"/>
    </source>
</evidence>
<dbReference type="Pfam" id="PF15542">
    <property type="entry name" value="Ntox50"/>
    <property type="match status" value="1"/>
</dbReference>
<dbReference type="InterPro" id="IPR051768">
    <property type="entry name" value="Bact_secretion_toxin"/>
</dbReference>
<proteinExistence type="predicted"/>
<sequence>MAICLSRFFIAFPNDFQSKVASTDVIEQEIREQIRGIDQTKAGMEGISNVLPAMQVMMGIFDTMKQKLQEKLEHLYEFNYTSSSNYDTALQLAASIAKGLAEVQSGKGFSPVSGTFSTQGLNMEWVAPIQQIAEEKAREAEIEREIDEIMALQEQEANRPWYQKTAIGAWEFFEGICNSAAENFIGKELPMGDELESKLTFQVGKLTGNVLSGAWSIVEMFAGLTLIGGSNFLTLAAGLVTAGGAIPIAVLVNGVLTVAGVAAAGHGGFVLYNTVQNSMDTIQRFQSSGGGTGTVNRIPSYGKNSVPKGPYREVNGYPLKVKAGAQEKHIPNTPNYKQEVANGKNKSIFYGDNKTAQELLDKFAGKGQLLKNGRERVDFGKPIGKYYDSDTGQYLETTRGLIHYGKDGAHIVPSEPLKK</sequence>
<dbReference type="RefSeq" id="WP_336474133.1">
    <property type="nucleotide sequence ID" value="NZ_JBAWSX010000018.1"/>
</dbReference>
<comment type="caution">
    <text evidence="2">The sequence shown here is derived from an EMBL/GenBank/DDBJ whole genome shotgun (WGS) entry which is preliminary data.</text>
</comment>
<dbReference type="EMBL" id="JBAWSX010000018">
    <property type="protein sequence ID" value="MEI4803833.1"/>
    <property type="molecule type" value="Genomic_DNA"/>
</dbReference>
<dbReference type="PANTHER" id="PTHR34976">
    <property type="entry name" value="RIBONUCLEASE YQCG-RELATED"/>
    <property type="match status" value="1"/>
</dbReference>
<name>A0ABU8FMA6_9BACI</name>
<dbReference type="Proteomes" id="UP001372526">
    <property type="component" value="Unassembled WGS sequence"/>
</dbReference>
<keyword evidence="3" id="KW-1185">Reference proteome</keyword>
<dbReference type="InterPro" id="IPR029100">
    <property type="entry name" value="Ntox50"/>
</dbReference>
<organism evidence="2 3">
    <name type="scientific">Bacillus bruguierae</name>
    <dbReference type="NCBI Taxonomy" id="3127667"/>
    <lineage>
        <taxon>Bacteria</taxon>
        <taxon>Bacillati</taxon>
        <taxon>Bacillota</taxon>
        <taxon>Bacilli</taxon>
        <taxon>Bacillales</taxon>
        <taxon>Bacillaceae</taxon>
        <taxon>Bacillus</taxon>
    </lineage>
</organism>